<dbReference type="GO" id="GO:0016787">
    <property type="term" value="F:hydrolase activity"/>
    <property type="evidence" value="ECO:0007669"/>
    <property type="project" value="UniProtKB-KW"/>
</dbReference>
<dbReference type="NCBIfam" id="TIGR00726">
    <property type="entry name" value="peptidoglycan editing factor PgeF"/>
    <property type="match status" value="1"/>
</dbReference>
<comment type="catalytic activity">
    <reaction evidence="1">
        <text>inosine + phosphate = alpha-D-ribose 1-phosphate + hypoxanthine</text>
        <dbReference type="Rhea" id="RHEA:27646"/>
        <dbReference type="ChEBI" id="CHEBI:17368"/>
        <dbReference type="ChEBI" id="CHEBI:17596"/>
        <dbReference type="ChEBI" id="CHEBI:43474"/>
        <dbReference type="ChEBI" id="CHEBI:57720"/>
        <dbReference type="EC" id="2.4.2.1"/>
    </reaction>
    <physiologicalReaction direction="left-to-right" evidence="1">
        <dbReference type="Rhea" id="RHEA:27647"/>
    </physiologicalReaction>
</comment>
<evidence type="ECO:0000256" key="3">
    <source>
        <dbReference type="ARBA" id="ARBA00022679"/>
    </source>
</evidence>
<reference evidence="11 12" key="1">
    <citation type="journal article" date="2016" name="Nat. Commun.">
        <title>Thousands of microbial genomes shed light on interconnected biogeochemical processes in an aquifer system.</title>
        <authorList>
            <person name="Anantharaman K."/>
            <person name="Brown C.T."/>
            <person name="Hug L.A."/>
            <person name="Sharon I."/>
            <person name="Castelle C.J."/>
            <person name="Probst A.J."/>
            <person name="Thomas B.C."/>
            <person name="Singh A."/>
            <person name="Wilkins M.J."/>
            <person name="Karaoz U."/>
            <person name="Brodie E.L."/>
            <person name="Williams K.H."/>
            <person name="Hubbard S.S."/>
            <person name="Banfield J.F."/>
        </authorList>
    </citation>
    <scope>NUCLEOTIDE SEQUENCE [LARGE SCALE GENOMIC DNA]</scope>
</reference>
<dbReference type="CDD" id="cd16833">
    <property type="entry name" value="YfiH"/>
    <property type="match status" value="1"/>
</dbReference>
<accession>A0A1F7IIS7</accession>
<dbReference type="InterPro" id="IPR038371">
    <property type="entry name" value="Cu_polyphenol_OxRdtase_sf"/>
</dbReference>
<comment type="catalytic activity">
    <reaction evidence="7">
        <text>adenosine + H2O + H(+) = inosine + NH4(+)</text>
        <dbReference type="Rhea" id="RHEA:24408"/>
        <dbReference type="ChEBI" id="CHEBI:15377"/>
        <dbReference type="ChEBI" id="CHEBI:15378"/>
        <dbReference type="ChEBI" id="CHEBI:16335"/>
        <dbReference type="ChEBI" id="CHEBI:17596"/>
        <dbReference type="ChEBI" id="CHEBI:28938"/>
        <dbReference type="EC" id="3.5.4.4"/>
    </reaction>
    <physiologicalReaction direction="left-to-right" evidence="7">
        <dbReference type="Rhea" id="RHEA:24409"/>
    </physiologicalReaction>
</comment>
<dbReference type="SUPFAM" id="SSF64438">
    <property type="entry name" value="CNF1/YfiH-like putative cysteine hydrolases"/>
    <property type="match status" value="1"/>
</dbReference>
<dbReference type="GO" id="GO:0017061">
    <property type="term" value="F:S-methyl-5-thioadenosine phosphorylase activity"/>
    <property type="evidence" value="ECO:0007669"/>
    <property type="project" value="UniProtKB-EC"/>
</dbReference>
<dbReference type="GO" id="GO:0005507">
    <property type="term" value="F:copper ion binding"/>
    <property type="evidence" value="ECO:0007669"/>
    <property type="project" value="TreeGrafter"/>
</dbReference>
<comment type="catalytic activity">
    <reaction evidence="9">
        <text>S-methyl-5'-thioadenosine + phosphate = 5-(methylsulfanyl)-alpha-D-ribose 1-phosphate + adenine</text>
        <dbReference type="Rhea" id="RHEA:11852"/>
        <dbReference type="ChEBI" id="CHEBI:16708"/>
        <dbReference type="ChEBI" id="CHEBI:17509"/>
        <dbReference type="ChEBI" id="CHEBI:43474"/>
        <dbReference type="ChEBI" id="CHEBI:58533"/>
        <dbReference type="EC" id="2.4.2.28"/>
    </reaction>
    <physiologicalReaction direction="left-to-right" evidence="9">
        <dbReference type="Rhea" id="RHEA:11853"/>
    </physiologicalReaction>
</comment>
<evidence type="ECO:0000256" key="1">
    <source>
        <dbReference type="ARBA" id="ARBA00000553"/>
    </source>
</evidence>
<evidence type="ECO:0000313" key="12">
    <source>
        <dbReference type="Proteomes" id="UP000178040"/>
    </source>
</evidence>
<proteinExistence type="inferred from homology"/>
<dbReference type="Proteomes" id="UP000178040">
    <property type="component" value="Unassembled WGS sequence"/>
</dbReference>
<evidence type="ECO:0000256" key="8">
    <source>
        <dbReference type="ARBA" id="ARBA00048968"/>
    </source>
</evidence>
<sequence length="245" mass="28561">MITYNPELKIFHSTKINDSQFFSGFGSRELGDARKINNIINFFADQYLSYEKLVILQQIHSTNIEVYQKLNKLDQIEKLEDTDGTITNQPGIILIVRNADCVPLVFVDKLRGAIGISHQGWRGSLKKLASKMIKTFLNQGSKLEQLICAIGPAIGACCYDIDDDLYYNFQEEFEIYSTKIFFRKKGRWHLNLAQLNYLQLIEAGMKKENIDFFPFCTKCDNKRFFSRRRSRSENFEEMLNFIMKV</sequence>
<comment type="catalytic activity">
    <reaction evidence="8">
        <text>adenosine + phosphate = alpha-D-ribose 1-phosphate + adenine</text>
        <dbReference type="Rhea" id="RHEA:27642"/>
        <dbReference type="ChEBI" id="CHEBI:16335"/>
        <dbReference type="ChEBI" id="CHEBI:16708"/>
        <dbReference type="ChEBI" id="CHEBI:43474"/>
        <dbReference type="ChEBI" id="CHEBI:57720"/>
        <dbReference type="EC" id="2.4.2.1"/>
    </reaction>
    <physiologicalReaction direction="left-to-right" evidence="8">
        <dbReference type="Rhea" id="RHEA:27643"/>
    </physiologicalReaction>
</comment>
<dbReference type="InterPro" id="IPR011324">
    <property type="entry name" value="Cytotoxic_necrot_fac-like_cat"/>
</dbReference>
<comment type="similarity">
    <text evidence="2 10">Belongs to the purine nucleoside phosphorylase YfiH/LACC1 family.</text>
</comment>
<dbReference type="PANTHER" id="PTHR30616">
    <property type="entry name" value="UNCHARACTERIZED PROTEIN YFIH"/>
    <property type="match status" value="1"/>
</dbReference>
<comment type="caution">
    <text evidence="11">The sequence shown here is derived from an EMBL/GenBank/DDBJ whole genome shotgun (WGS) entry which is preliminary data.</text>
</comment>
<keyword evidence="6" id="KW-0862">Zinc</keyword>
<evidence type="ECO:0000256" key="9">
    <source>
        <dbReference type="ARBA" id="ARBA00049893"/>
    </source>
</evidence>
<keyword evidence="5" id="KW-0378">Hydrolase</keyword>
<dbReference type="Pfam" id="PF02578">
    <property type="entry name" value="Cu-oxidase_4"/>
    <property type="match status" value="1"/>
</dbReference>
<evidence type="ECO:0000256" key="5">
    <source>
        <dbReference type="ARBA" id="ARBA00022801"/>
    </source>
</evidence>
<dbReference type="Gene3D" id="3.60.140.10">
    <property type="entry name" value="CNF1/YfiH-like putative cysteine hydrolases"/>
    <property type="match status" value="1"/>
</dbReference>
<protein>
    <recommendedName>
        <fullName evidence="10">Purine nucleoside phosphorylase</fullName>
    </recommendedName>
</protein>
<gene>
    <name evidence="11" type="ORF">A3B40_02125</name>
</gene>
<keyword evidence="4" id="KW-0479">Metal-binding</keyword>
<organism evidence="11 12">
    <name type="scientific">Candidatus Roizmanbacteria bacterium RIFCSPLOWO2_01_FULL_37_16</name>
    <dbReference type="NCBI Taxonomy" id="1802058"/>
    <lineage>
        <taxon>Bacteria</taxon>
        <taxon>Candidatus Roizmaniibacteriota</taxon>
    </lineage>
</organism>
<dbReference type="EMBL" id="MGAI01000057">
    <property type="protein sequence ID" value="OGK43266.1"/>
    <property type="molecule type" value="Genomic_DNA"/>
</dbReference>
<evidence type="ECO:0000256" key="6">
    <source>
        <dbReference type="ARBA" id="ARBA00022833"/>
    </source>
</evidence>
<evidence type="ECO:0000256" key="10">
    <source>
        <dbReference type="RuleBase" id="RU361274"/>
    </source>
</evidence>
<evidence type="ECO:0000256" key="2">
    <source>
        <dbReference type="ARBA" id="ARBA00007353"/>
    </source>
</evidence>
<evidence type="ECO:0000313" key="11">
    <source>
        <dbReference type="EMBL" id="OGK43266.1"/>
    </source>
</evidence>
<dbReference type="InterPro" id="IPR003730">
    <property type="entry name" value="Cu_polyphenol_OxRdtase"/>
</dbReference>
<dbReference type="PANTHER" id="PTHR30616:SF2">
    <property type="entry name" value="PURINE NUCLEOSIDE PHOSPHORYLASE LACC1"/>
    <property type="match status" value="1"/>
</dbReference>
<name>A0A1F7IIS7_9BACT</name>
<keyword evidence="3" id="KW-0808">Transferase</keyword>
<evidence type="ECO:0000256" key="7">
    <source>
        <dbReference type="ARBA" id="ARBA00047989"/>
    </source>
</evidence>
<dbReference type="AlphaFoldDB" id="A0A1F7IIS7"/>
<evidence type="ECO:0000256" key="4">
    <source>
        <dbReference type="ARBA" id="ARBA00022723"/>
    </source>
</evidence>